<dbReference type="AlphaFoldDB" id="A0A369CF78"/>
<comment type="pathway">
    <text evidence="9">Glycan biosynthesis; glycogen biosynthesis.</text>
</comment>
<evidence type="ECO:0000256" key="4">
    <source>
        <dbReference type="ARBA" id="ARBA00022695"/>
    </source>
</evidence>
<comment type="function">
    <text evidence="9">Involved in the biosynthesis of ADP-glucose, a building block required for the elongation reactions to produce glycogen. Catalyzes the reaction between ATP and alpha-D-glucose 1-phosphate (G1P) to produce pyrophosphate and ADP-Glc.</text>
</comment>
<dbReference type="EMBL" id="QPJY01000001">
    <property type="protein sequence ID" value="RCX32710.1"/>
    <property type="molecule type" value="Genomic_DNA"/>
</dbReference>
<evidence type="ECO:0000256" key="2">
    <source>
        <dbReference type="ARBA" id="ARBA00022600"/>
    </source>
</evidence>
<dbReference type="InterPro" id="IPR005836">
    <property type="entry name" value="ADP_Glu_pyroP_CS"/>
</dbReference>
<dbReference type="InterPro" id="IPR023049">
    <property type="entry name" value="GlgC_bac"/>
</dbReference>
<reference evidence="12 13" key="1">
    <citation type="submission" date="2018-07" db="EMBL/GenBank/DDBJ databases">
        <title>Genomic Encyclopedia of Type Strains, Phase IV (KMG-IV): sequencing the most valuable type-strain genomes for metagenomic binning, comparative biology and taxonomic classification.</title>
        <authorList>
            <person name="Goeker M."/>
        </authorList>
    </citation>
    <scope>NUCLEOTIDE SEQUENCE [LARGE SCALE GENOMIC DNA]</scope>
    <source>
        <strain evidence="12 13">DSM 26407</strain>
    </source>
</reference>
<keyword evidence="13" id="KW-1185">Reference proteome</keyword>
<comment type="caution">
    <text evidence="12">The sequence shown here is derived from an EMBL/GenBank/DDBJ whole genome shotgun (WGS) entry which is preliminary data.</text>
</comment>
<evidence type="ECO:0000256" key="7">
    <source>
        <dbReference type="ARBA" id="ARBA00023056"/>
    </source>
</evidence>
<keyword evidence="5 9" id="KW-0547">Nucleotide-binding</keyword>
<dbReference type="InterPro" id="IPR011004">
    <property type="entry name" value="Trimer_LpxA-like_sf"/>
</dbReference>
<dbReference type="InterPro" id="IPR029044">
    <property type="entry name" value="Nucleotide-diphossugar_trans"/>
</dbReference>
<feature type="site" description="Could play a key role in the communication between the regulatory and the substrate sites" evidence="9">
    <location>
        <position position="98"/>
    </location>
</feature>
<comment type="catalytic activity">
    <reaction evidence="9">
        <text>alpha-D-glucose 1-phosphate + ATP + H(+) = ADP-alpha-D-glucose + diphosphate</text>
        <dbReference type="Rhea" id="RHEA:12120"/>
        <dbReference type="ChEBI" id="CHEBI:15378"/>
        <dbReference type="ChEBI" id="CHEBI:30616"/>
        <dbReference type="ChEBI" id="CHEBI:33019"/>
        <dbReference type="ChEBI" id="CHEBI:57498"/>
        <dbReference type="ChEBI" id="CHEBI:58601"/>
        <dbReference type="EC" id="2.7.7.27"/>
    </reaction>
</comment>
<dbReference type="SUPFAM" id="SSF51161">
    <property type="entry name" value="Trimeric LpxA-like enzymes"/>
    <property type="match status" value="1"/>
</dbReference>
<dbReference type="InterPro" id="IPR011831">
    <property type="entry name" value="ADP-Glc_PPase"/>
</dbReference>
<keyword evidence="3 9" id="KW-0808">Transferase</keyword>
<dbReference type="NCBIfam" id="NF002023">
    <property type="entry name" value="PRK00844.1"/>
    <property type="match status" value="1"/>
</dbReference>
<keyword evidence="6 9" id="KW-0067">ATP-binding</keyword>
<evidence type="ECO:0000256" key="5">
    <source>
        <dbReference type="ARBA" id="ARBA00022741"/>
    </source>
</evidence>
<dbReference type="PROSITE" id="PS00809">
    <property type="entry name" value="ADP_GLC_PYROPHOSPH_2"/>
    <property type="match status" value="1"/>
</dbReference>
<feature type="binding site" evidence="9">
    <location>
        <position position="164"/>
    </location>
    <ligand>
        <name>alpha-D-glucose 1-phosphate</name>
        <dbReference type="ChEBI" id="CHEBI:58601"/>
    </ligand>
</feature>
<dbReference type="Gene3D" id="2.160.10.10">
    <property type="entry name" value="Hexapeptide repeat proteins"/>
    <property type="match status" value="1"/>
</dbReference>
<protein>
    <recommendedName>
        <fullName evidence="9">Glucose-1-phosphate adenylyltransferase</fullName>
        <ecNumber evidence="9">2.7.7.27</ecNumber>
    </recommendedName>
    <alternativeName>
        <fullName evidence="9">ADP-glucose pyrophosphorylase</fullName>
        <shortName evidence="9">ADPGlc PPase</shortName>
    </alternativeName>
    <alternativeName>
        <fullName evidence="9">ADP-glucose synthase</fullName>
    </alternativeName>
</protein>
<dbReference type="HAMAP" id="MF_00624">
    <property type="entry name" value="GlgC"/>
    <property type="match status" value="1"/>
</dbReference>
<evidence type="ECO:0000256" key="1">
    <source>
        <dbReference type="ARBA" id="ARBA00010443"/>
    </source>
</evidence>
<evidence type="ECO:0000259" key="11">
    <source>
        <dbReference type="Pfam" id="PF24894"/>
    </source>
</evidence>
<evidence type="ECO:0000256" key="8">
    <source>
        <dbReference type="ARBA" id="ARBA00023277"/>
    </source>
</evidence>
<evidence type="ECO:0000256" key="3">
    <source>
        <dbReference type="ARBA" id="ARBA00022679"/>
    </source>
</evidence>
<gene>
    <name evidence="9" type="primary">glgC</name>
    <name evidence="12" type="ORF">DFQ59_1017</name>
</gene>
<organism evidence="12 13">
    <name type="scientific">Thioalbus denitrificans</name>
    <dbReference type="NCBI Taxonomy" id="547122"/>
    <lineage>
        <taxon>Bacteria</taxon>
        <taxon>Pseudomonadati</taxon>
        <taxon>Pseudomonadota</taxon>
        <taxon>Gammaproteobacteria</taxon>
        <taxon>Chromatiales</taxon>
        <taxon>Ectothiorhodospiraceae</taxon>
        <taxon>Thioalbus</taxon>
    </lineage>
</organism>
<dbReference type="PANTHER" id="PTHR43523">
    <property type="entry name" value="GLUCOSE-1-PHOSPHATE ADENYLYLTRANSFERASE-RELATED"/>
    <property type="match status" value="1"/>
</dbReference>
<dbReference type="PROSITE" id="PS00810">
    <property type="entry name" value="ADP_GLC_PYROPHOSPH_3"/>
    <property type="match status" value="1"/>
</dbReference>
<keyword evidence="2 9" id="KW-0321">Glycogen metabolism</keyword>
<feature type="site" description="Could play a key role in the communication between the regulatory and the substrate sites" evidence="9">
    <location>
        <position position="60"/>
    </location>
</feature>
<evidence type="ECO:0000256" key="6">
    <source>
        <dbReference type="ARBA" id="ARBA00022840"/>
    </source>
</evidence>
<dbReference type="RefSeq" id="WP_211314724.1">
    <property type="nucleotide sequence ID" value="NZ_QPJY01000001.1"/>
</dbReference>
<feature type="binding site" evidence="9">
    <location>
        <position position="197"/>
    </location>
    <ligand>
        <name>alpha-D-glucose 1-phosphate</name>
        <dbReference type="ChEBI" id="CHEBI:58601"/>
    </ligand>
</feature>
<dbReference type="Proteomes" id="UP000252707">
    <property type="component" value="Unassembled WGS sequence"/>
</dbReference>
<evidence type="ECO:0000259" key="10">
    <source>
        <dbReference type="Pfam" id="PF00483"/>
    </source>
</evidence>
<keyword evidence="4 9" id="KW-0548">Nucleotidyltransferase</keyword>
<name>A0A369CF78_9GAMM</name>
<evidence type="ECO:0000313" key="13">
    <source>
        <dbReference type="Proteomes" id="UP000252707"/>
    </source>
</evidence>
<dbReference type="GO" id="GO:0008878">
    <property type="term" value="F:glucose-1-phosphate adenylyltransferase activity"/>
    <property type="evidence" value="ECO:0007669"/>
    <property type="project" value="UniProtKB-UniRule"/>
</dbReference>
<dbReference type="GO" id="GO:0005524">
    <property type="term" value="F:ATP binding"/>
    <property type="evidence" value="ECO:0007669"/>
    <property type="project" value="UniProtKB-KW"/>
</dbReference>
<dbReference type="SUPFAM" id="SSF53448">
    <property type="entry name" value="Nucleotide-diphospho-sugar transferases"/>
    <property type="match status" value="1"/>
</dbReference>
<feature type="domain" description="Glucose-1-phosphate adenylyltransferase/Bifunctional protein GlmU-like C-terminal hexapeptide" evidence="11">
    <location>
        <begin position="297"/>
        <end position="400"/>
    </location>
</feature>
<feature type="domain" description="Nucleotidyl transferase" evidence="10">
    <location>
        <begin position="10"/>
        <end position="274"/>
    </location>
</feature>
<dbReference type="InterPro" id="IPR056818">
    <property type="entry name" value="GlmU/GlgC-like_hexapep"/>
</dbReference>
<dbReference type="UniPathway" id="UPA00164"/>
<comment type="subunit">
    <text evidence="9">Homotetramer.</text>
</comment>
<dbReference type="Pfam" id="PF24894">
    <property type="entry name" value="Hexapep_GlmU"/>
    <property type="match status" value="1"/>
</dbReference>
<dbReference type="NCBIfam" id="TIGR02091">
    <property type="entry name" value="glgC"/>
    <property type="match status" value="1"/>
</dbReference>
<dbReference type="CDD" id="cd02508">
    <property type="entry name" value="ADP_Glucose_PP"/>
    <property type="match status" value="1"/>
</dbReference>
<feature type="binding site" evidence="9">
    <location>
        <begin position="179"/>
        <end position="180"/>
    </location>
    <ligand>
        <name>alpha-D-glucose 1-phosphate</name>
        <dbReference type="ChEBI" id="CHEBI:58601"/>
    </ligand>
</feature>
<dbReference type="CDD" id="cd04651">
    <property type="entry name" value="LbH_G1P_AT_C"/>
    <property type="match status" value="1"/>
</dbReference>
<evidence type="ECO:0000256" key="9">
    <source>
        <dbReference type="HAMAP-Rule" id="MF_00624"/>
    </source>
</evidence>
<dbReference type="InterPro" id="IPR005835">
    <property type="entry name" value="NTP_transferase_dom"/>
</dbReference>
<dbReference type="PANTHER" id="PTHR43523:SF2">
    <property type="entry name" value="GLUCOSE-1-PHOSPHATE ADENYLYLTRANSFERASE"/>
    <property type="match status" value="1"/>
</dbReference>
<sequence length="407" mass="45148">MHIDDTLSFVLAGGIGSRLAPLTGDRAKPAVPFGGKYRIIDFTLANCLHSGLRRVLVLTQYKSHSLQKHLRDGWSIFNPELGEYITPVPPQMRTGERWYAGTADAIYQNLYLVERSGARHTLILSGDHIYRMDYAALLDFHRAHGGVATVACMEVGTDEARSFGVMTVDGDHRITAFTEKPPQPQSLPDRPGRALVSMGIYVFDTERLMEELTLDQGRGDSSHDFGRDILPRLIGGQPVYAYPFGGETGRVSPDRYWRDVGTLDSYYRANMDLLEPVPPLNLYQRDWNIRSYSRQCPPSRTVPGESGTEGISINAIVASGVVIAGGSVQHSILFPEVTVGDESHVEDSILFDNVRVGRRVRLRNCIVDKHVTIPDGESIGYDRERDAERFTVSPGGVVVVPKGYRFG</sequence>
<dbReference type="PROSITE" id="PS00808">
    <property type="entry name" value="ADP_GLC_PYROPHOSPH_1"/>
    <property type="match status" value="1"/>
</dbReference>
<evidence type="ECO:0000313" key="12">
    <source>
        <dbReference type="EMBL" id="RCX32710.1"/>
    </source>
</evidence>
<accession>A0A369CF78</accession>
<feature type="binding site" evidence="9">
    <location>
        <position position="99"/>
    </location>
    <ligand>
        <name>alpha-D-glucose 1-phosphate</name>
        <dbReference type="ChEBI" id="CHEBI:58601"/>
    </ligand>
</feature>
<dbReference type="Gene3D" id="3.90.550.10">
    <property type="entry name" value="Spore Coat Polysaccharide Biosynthesis Protein SpsA, Chain A"/>
    <property type="match status" value="1"/>
</dbReference>
<comment type="similarity">
    <text evidence="1 9">Belongs to the bacterial/plant glucose-1-phosphate adenylyltransferase family.</text>
</comment>
<dbReference type="NCBIfam" id="NF001947">
    <property type="entry name" value="PRK00725.1"/>
    <property type="match status" value="1"/>
</dbReference>
<keyword evidence="7 9" id="KW-0320">Glycogen biosynthesis</keyword>
<dbReference type="Pfam" id="PF00483">
    <property type="entry name" value="NTP_transferase"/>
    <property type="match status" value="1"/>
</dbReference>
<proteinExistence type="inferred from homology"/>
<dbReference type="EC" id="2.7.7.27" evidence="9"/>
<dbReference type="GO" id="GO:0005978">
    <property type="term" value="P:glycogen biosynthetic process"/>
    <property type="evidence" value="ECO:0007669"/>
    <property type="project" value="UniProtKB-UniRule"/>
</dbReference>
<keyword evidence="8 9" id="KW-0119">Carbohydrate metabolism</keyword>